<dbReference type="GO" id="GO:0015179">
    <property type="term" value="F:L-amino acid transmembrane transporter activity"/>
    <property type="evidence" value="ECO:0007669"/>
    <property type="project" value="TreeGrafter"/>
</dbReference>
<evidence type="ECO:0000313" key="8">
    <source>
        <dbReference type="Proteomes" id="UP000030762"/>
    </source>
</evidence>
<proteinExistence type="predicted"/>
<dbReference type="VEuPathDB" id="FungiDB:SDRG_12924"/>
<protein>
    <recommendedName>
        <fullName evidence="6">Amino acid transporter transmembrane domain-containing protein</fullName>
    </recommendedName>
</protein>
<name>T0Q704_SAPDV</name>
<evidence type="ECO:0000256" key="1">
    <source>
        <dbReference type="ARBA" id="ARBA00004141"/>
    </source>
</evidence>
<comment type="subcellular location">
    <subcellularLocation>
        <location evidence="1">Membrane</location>
        <topology evidence="1">Multi-pass membrane protein</topology>
    </subcellularLocation>
</comment>
<keyword evidence="8" id="KW-1185">Reference proteome</keyword>
<evidence type="ECO:0000256" key="4">
    <source>
        <dbReference type="ARBA" id="ARBA00023136"/>
    </source>
</evidence>
<dbReference type="STRING" id="1156394.T0Q704"/>
<dbReference type="GeneID" id="19953651"/>
<feature type="transmembrane region" description="Helical" evidence="5">
    <location>
        <begin position="147"/>
        <end position="168"/>
    </location>
</feature>
<dbReference type="Pfam" id="PF01490">
    <property type="entry name" value="Aa_trans"/>
    <property type="match status" value="1"/>
</dbReference>
<reference evidence="7 8" key="1">
    <citation type="submission" date="2012-04" db="EMBL/GenBank/DDBJ databases">
        <title>The Genome Sequence of Saprolegnia declina VS20.</title>
        <authorList>
            <consortium name="The Broad Institute Genome Sequencing Platform"/>
            <person name="Russ C."/>
            <person name="Nusbaum C."/>
            <person name="Tyler B."/>
            <person name="van West P."/>
            <person name="Dieguez-Uribeondo J."/>
            <person name="de Bruijn I."/>
            <person name="Tripathy S."/>
            <person name="Jiang R."/>
            <person name="Young S.K."/>
            <person name="Zeng Q."/>
            <person name="Gargeya S."/>
            <person name="Fitzgerald M."/>
            <person name="Haas B."/>
            <person name="Abouelleil A."/>
            <person name="Alvarado L."/>
            <person name="Arachchi H.M."/>
            <person name="Berlin A."/>
            <person name="Chapman S.B."/>
            <person name="Goldberg J."/>
            <person name="Griggs A."/>
            <person name="Gujja S."/>
            <person name="Hansen M."/>
            <person name="Howarth C."/>
            <person name="Imamovic A."/>
            <person name="Larimer J."/>
            <person name="McCowen C."/>
            <person name="Montmayeur A."/>
            <person name="Murphy C."/>
            <person name="Neiman D."/>
            <person name="Pearson M."/>
            <person name="Priest M."/>
            <person name="Roberts A."/>
            <person name="Saif S."/>
            <person name="Shea T."/>
            <person name="Sisk P."/>
            <person name="Sykes S."/>
            <person name="Wortman J."/>
            <person name="Nusbaum C."/>
            <person name="Birren B."/>
        </authorList>
    </citation>
    <scope>NUCLEOTIDE SEQUENCE [LARGE SCALE GENOMIC DNA]</scope>
    <source>
        <strain evidence="7 8">VS20</strain>
    </source>
</reference>
<feature type="transmembrane region" description="Helical" evidence="5">
    <location>
        <begin position="274"/>
        <end position="300"/>
    </location>
</feature>
<feature type="domain" description="Amino acid transporter transmembrane" evidence="6">
    <location>
        <begin position="12"/>
        <end position="440"/>
    </location>
</feature>
<keyword evidence="2 5" id="KW-0812">Transmembrane</keyword>
<dbReference type="AlphaFoldDB" id="T0Q704"/>
<gene>
    <name evidence="7" type="ORF">SDRG_12924</name>
</gene>
<feature type="transmembrane region" description="Helical" evidence="5">
    <location>
        <begin position="421"/>
        <end position="441"/>
    </location>
</feature>
<dbReference type="PANTHER" id="PTHR22950:SF349">
    <property type="entry name" value="AMINO ACID TRANSPORTER TRANSMEMBRANE DOMAIN-CONTAINING PROTEIN"/>
    <property type="match status" value="1"/>
</dbReference>
<evidence type="ECO:0000259" key="6">
    <source>
        <dbReference type="Pfam" id="PF01490"/>
    </source>
</evidence>
<evidence type="ECO:0000313" key="7">
    <source>
        <dbReference type="EMBL" id="EQC29255.1"/>
    </source>
</evidence>
<dbReference type="InParanoid" id="T0Q704"/>
<feature type="transmembrane region" description="Helical" evidence="5">
    <location>
        <begin position="120"/>
        <end position="140"/>
    </location>
</feature>
<dbReference type="PANTHER" id="PTHR22950">
    <property type="entry name" value="AMINO ACID TRANSPORTER"/>
    <property type="match status" value="1"/>
</dbReference>
<evidence type="ECO:0000256" key="3">
    <source>
        <dbReference type="ARBA" id="ARBA00022989"/>
    </source>
</evidence>
<feature type="transmembrane region" description="Helical" evidence="5">
    <location>
        <begin position="363"/>
        <end position="380"/>
    </location>
</feature>
<feature type="transmembrane region" description="Helical" evidence="5">
    <location>
        <begin position="33"/>
        <end position="53"/>
    </location>
</feature>
<dbReference type="Proteomes" id="UP000030762">
    <property type="component" value="Unassembled WGS sequence"/>
</dbReference>
<keyword evidence="3 5" id="KW-1133">Transmembrane helix</keyword>
<dbReference type="GO" id="GO:0005774">
    <property type="term" value="C:vacuolar membrane"/>
    <property type="evidence" value="ECO:0007669"/>
    <property type="project" value="TreeGrafter"/>
</dbReference>
<dbReference type="OrthoDB" id="40134at2759"/>
<dbReference type="RefSeq" id="XP_008617229.1">
    <property type="nucleotide sequence ID" value="XM_008619007.1"/>
</dbReference>
<feature type="transmembrane region" description="Helical" evidence="5">
    <location>
        <begin position="248"/>
        <end position="267"/>
    </location>
</feature>
<feature type="transmembrane region" description="Helical" evidence="5">
    <location>
        <begin position="92"/>
        <end position="114"/>
    </location>
</feature>
<feature type="transmembrane region" description="Helical" evidence="5">
    <location>
        <begin position="188"/>
        <end position="209"/>
    </location>
</feature>
<organism evidence="7 8">
    <name type="scientific">Saprolegnia diclina (strain VS20)</name>
    <dbReference type="NCBI Taxonomy" id="1156394"/>
    <lineage>
        <taxon>Eukaryota</taxon>
        <taxon>Sar</taxon>
        <taxon>Stramenopiles</taxon>
        <taxon>Oomycota</taxon>
        <taxon>Saprolegniomycetes</taxon>
        <taxon>Saprolegniales</taxon>
        <taxon>Saprolegniaceae</taxon>
        <taxon>Saprolegnia</taxon>
    </lineage>
</organism>
<feature type="transmembrane region" description="Helical" evidence="5">
    <location>
        <begin position="9"/>
        <end position="27"/>
    </location>
</feature>
<dbReference type="InterPro" id="IPR013057">
    <property type="entry name" value="AA_transpt_TM"/>
</dbReference>
<evidence type="ECO:0000256" key="5">
    <source>
        <dbReference type="SAM" id="Phobius"/>
    </source>
</evidence>
<keyword evidence="4 5" id="KW-0472">Membrane</keyword>
<feature type="transmembrane region" description="Helical" evidence="5">
    <location>
        <begin position="221"/>
        <end position="242"/>
    </location>
</feature>
<dbReference type="EMBL" id="JH767185">
    <property type="protein sequence ID" value="EQC29255.1"/>
    <property type="molecule type" value="Genomic_DNA"/>
</dbReference>
<accession>T0Q704</accession>
<feature type="transmembrane region" description="Helical" evidence="5">
    <location>
        <begin position="387"/>
        <end position="409"/>
    </location>
</feature>
<dbReference type="OMA" id="VWIKATA"/>
<sequence length="488" mass="52891">MAFLTQEDIKMSIALFCCMYGVGSIGAPGNFAMVGYGVGIVIVIGMCIVNMYASWCMSKVLLIAPKHVKTFGDIGEWSMGIVGRYAANLSQLIVCVMIPTIFLVLGGSILSMLFPLTFKIGVWITFMALALLPVCLYPTLKEGTGIIFAGALGAVVADGIALAVLVHNVTKQNDGLSPPPANINFDQFSTAVGNLALTFGAGTIIPVLHREHSDPTRLPRVIVFTYTLALILILVVGIVGFAQVGCQIPYDAEGYLLFVVATPYLGFISDRGTVILALVSMLVHNMVAYGVVIFPSFFILERRLLGLHPTVIDHTNNYNDLETPEAEKERKSEARASLMDALEFPSPETAADYSAPGAYLKASILRTLVVAVSATVAIIGQRDLTNLANFTGSSMILLCCVILPVMFYAKVYWQKMSAVHKVWAILVVLLGAFIAIYGSIYTGKILFSKKKELPLFPYCEAKYQTTVYTNRSHKPYKTATPKPTPLGL</sequence>
<evidence type="ECO:0000256" key="2">
    <source>
        <dbReference type="ARBA" id="ARBA00022692"/>
    </source>
</evidence>